<name>A0ABT8HM49_MYCAO</name>
<evidence type="ECO:0000313" key="1">
    <source>
        <dbReference type="EMBL" id="MDN4521387.1"/>
    </source>
</evidence>
<reference evidence="1" key="1">
    <citation type="submission" date="2023-07" db="EMBL/GenBank/DDBJ databases">
        <title>Degradation of tert-butanol by M. austroafricanum TBA100.</title>
        <authorList>
            <person name="Helbich S."/>
            <person name="Vainshtein Y."/>
        </authorList>
    </citation>
    <scope>NUCLEOTIDE SEQUENCE</scope>
    <source>
        <strain evidence="1">TBA100</strain>
    </source>
</reference>
<evidence type="ECO:0000313" key="2">
    <source>
        <dbReference type="Proteomes" id="UP001172687"/>
    </source>
</evidence>
<organism evidence="1 2">
    <name type="scientific">Mycolicibacterium austroafricanum</name>
    <name type="common">Mycobacterium austroafricanum</name>
    <dbReference type="NCBI Taxonomy" id="39687"/>
    <lineage>
        <taxon>Bacteria</taxon>
        <taxon>Bacillati</taxon>
        <taxon>Actinomycetota</taxon>
        <taxon>Actinomycetes</taxon>
        <taxon>Mycobacteriales</taxon>
        <taxon>Mycobacteriaceae</taxon>
        <taxon>Mycolicibacterium</taxon>
    </lineage>
</organism>
<sequence>MIATTLTFLERYDELRHLGVPDWQIAKRMGLTLLSLVRMLEKYDRPIPPLLREMADDERARRRSEAAS</sequence>
<protein>
    <submittedName>
        <fullName evidence="1">Uncharacterized protein</fullName>
    </submittedName>
</protein>
<keyword evidence="2" id="KW-1185">Reference proteome</keyword>
<comment type="caution">
    <text evidence="1">The sequence shown here is derived from an EMBL/GenBank/DDBJ whole genome shotgun (WGS) entry which is preliminary data.</text>
</comment>
<dbReference type="Proteomes" id="UP001172687">
    <property type="component" value="Unassembled WGS sequence"/>
</dbReference>
<accession>A0ABT8HM49</accession>
<proteinExistence type="predicted"/>
<dbReference type="RefSeq" id="WP_301161782.1">
    <property type="nucleotide sequence ID" value="NZ_JAUHTC010000091.1"/>
</dbReference>
<gene>
    <name evidence="1" type="ORF">QYF68_26715</name>
</gene>
<dbReference type="EMBL" id="JAUHTC010000091">
    <property type="protein sequence ID" value="MDN4521387.1"/>
    <property type="molecule type" value="Genomic_DNA"/>
</dbReference>